<evidence type="ECO:0000256" key="1">
    <source>
        <dbReference type="ARBA" id="ARBA00022723"/>
    </source>
</evidence>
<keyword evidence="2" id="KW-0677">Repeat</keyword>
<dbReference type="InterPro" id="IPR053192">
    <property type="entry name" value="Vacuole_Formation_Reg"/>
</dbReference>
<evidence type="ECO:0000256" key="2">
    <source>
        <dbReference type="ARBA" id="ARBA00022737"/>
    </source>
</evidence>
<organism evidence="5 6">
    <name type="scientific">Castilleja foliolosa</name>
    <dbReference type="NCBI Taxonomy" id="1961234"/>
    <lineage>
        <taxon>Eukaryota</taxon>
        <taxon>Viridiplantae</taxon>
        <taxon>Streptophyta</taxon>
        <taxon>Embryophyta</taxon>
        <taxon>Tracheophyta</taxon>
        <taxon>Spermatophyta</taxon>
        <taxon>Magnoliopsida</taxon>
        <taxon>eudicotyledons</taxon>
        <taxon>Gunneridae</taxon>
        <taxon>Pentapetalae</taxon>
        <taxon>asterids</taxon>
        <taxon>lamiids</taxon>
        <taxon>Lamiales</taxon>
        <taxon>Orobanchaceae</taxon>
        <taxon>Pedicularideae</taxon>
        <taxon>Castillejinae</taxon>
        <taxon>Castilleja</taxon>
    </lineage>
</organism>
<dbReference type="GO" id="GO:0046872">
    <property type="term" value="F:metal ion binding"/>
    <property type="evidence" value="ECO:0007669"/>
    <property type="project" value="UniProtKB-KW"/>
</dbReference>
<dbReference type="PROSITE" id="PS50081">
    <property type="entry name" value="ZF_DAG_PE_2"/>
    <property type="match status" value="1"/>
</dbReference>
<dbReference type="InterPro" id="IPR004146">
    <property type="entry name" value="DC1"/>
</dbReference>
<dbReference type="Proteomes" id="UP001632038">
    <property type="component" value="Unassembled WGS sequence"/>
</dbReference>
<keyword evidence="3" id="KW-0862">Zinc</keyword>
<feature type="domain" description="Phorbol-ester/DAG-type" evidence="4">
    <location>
        <begin position="594"/>
        <end position="646"/>
    </location>
</feature>
<evidence type="ECO:0000313" key="6">
    <source>
        <dbReference type="Proteomes" id="UP001632038"/>
    </source>
</evidence>
<comment type="caution">
    <text evidence="5">The sequence shown here is derived from an EMBL/GenBank/DDBJ whole genome shotgun (WGS) entry which is preliminary data.</text>
</comment>
<dbReference type="EMBL" id="JAVIJP010000026">
    <property type="protein sequence ID" value="KAL3637264.1"/>
    <property type="molecule type" value="Genomic_DNA"/>
</dbReference>
<keyword evidence="1" id="KW-0479">Metal-binding</keyword>
<accession>A0ABD3D7K2</accession>
<dbReference type="InterPro" id="IPR002219">
    <property type="entry name" value="PKC_DAG/PE"/>
</dbReference>
<evidence type="ECO:0000259" key="4">
    <source>
        <dbReference type="PROSITE" id="PS50081"/>
    </source>
</evidence>
<sequence>MEDLYIHTRGHRRHVEAENNIDPDDGNTMVCNACRVPIFSTPFITTVDPDHHDNNNPDVIVHDQCASDHLPTRLEGRNRHPLHQGDDLILHQHSTTTTPYCSRCRSTCGSMFYKCRTNCGFQLDLLCAVTIKILHRSHHHRLTATRGKSLSSFICGACGSQHLAPAAAAGASWLTVYVCSPCDFWIHPDCACLPNAIVLTNDNNNNNEHHHPHPLLLTYSHFNYYGYCKICGRWYDGEYENSGVYVCFHCRYFAHIKCAVYADPHHISFKPVLIREIHIPNLVRLPMPNEHTSVMNAILTNYVGDHTTTFTSSSSTSIDDRQSEGSKLFENDRIHEHPLIFHPNNAGVARVCNACVQLISPSDPFYSCANNNNNELGNSFCGEFFLHSCCAHLPTMIFNQHRHLSLVPKAYNRFNMFKCSGCQRQCNGFAYTRGCDIYMDVVCAFMHTSVMHNGHAKSHILHPPQYFFKPSTCICCGEKIVMHGEIGYDCNTCRNFNLHAWCALLPDTITHRFDRHPLKLLITTQRLIDDGDQGKEEEENIMFCEICEQDMVDDKRWHYGCKVCDQYFHVDCIPALDCLSRIKFGFTSTARVTCHDCPLACVRAVSVDGYRCGHCQVIIRESDVIAFECSDCYFWIHEECARNLIK</sequence>
<dbReference type="PANTHER" id="PTHR32410">
    <property type="entry name" value="CYSTEINE/HISTIDINE-RICH C1 DOMAIN FAMILY PROTEIN"/>
    <property type="match status" value="1"/>
</dbReference>
<dbReference type="PANTHER" id="PTHR32410:SF216">
    <property type="entry name" value="PHORBOL-ESTER_DAG-TYPE DOMAIN-CONTAINING PROTEIN"/>
    <property type="match status" value="1"/>
</dbReference>
<proteinExistence type="predicted"/>
<protein>
    <recommendedName>
        <fullName evidence="4">Phorbol-ester/DAG-type domain-containing protein</fullName>
    </recommendedName>
</protein>
<keyword evidence="6" id="KW-1185">Reference proteome</keyword>
<name>A0ABD3D7K2_9LAMI</name>
<evidence type="ECO:0000313" key="5">
    <source>
        <dbReference type="EMBL" id="KAL3637264.1"/>
    </source>
</evidence>
<dbReference type="Pfam" id="PF03107">
    <property type="entry name" value="C1_2"/>
    <property type="match status" value="2"/>
</dbReference>
<dbReference type="SUPFAM" id="SSF57889">
    <property type="entry name" value="Cysteine-rich domain"/>
    <property type="match status" value="5"/>
</dbReference>
<gene>
    <name evidence="5" type="ORF">CASFOL_019563</name>
</gene>
<dbReference type="AlphaFoldDB" id="A0ABD3D7K2"/>
<dbReference type="InterPro" id="IPR046349">
    <property type="entry name" value="C1-like_sf"/>
</dbReference>
<evidence type="ECO:0000256" key="3">
    <source>
        <dbReference type="ARBA" id="ARBA00022833"/>
    </source>
</evidence>
<reference evidence="6" key="1">
    <citation type="journal article" date="2024" name="IScience">
        <title>Strigolactones Initiate the Formation of Haustorium-like Structures in Castilleja.</title>
        <authorList>
            <person name="Buerger M."/>
            <person name="Peterson D."/>
            <person name="Chory J."/>
        </authorList>
    </citation>
    <scope>NUCLEOTIDE SEQUENCE [LARGE SCALE GENOMIC DNA]</scope>
</reference>